<dbReference type="InterPro" id="IPR000073">
    <property type="entry name" value="AB_hydrolase_1"/>
</dbReference>
<dbReference type="PANTHER" id="PTHR43433:SF10">
    <property type="entry name" value="AB HYDROLASE-1 DOMAIN-CONTAINING PROTEIN"/>
    <property type="match status" value="1"/>
</dbReference>
<dbReference type="AlphaFoldDB" id="A0AAJ0DA68"/>
<dbReference type="Gene3D" id="3.40.50.1820">
    <property type="entry name" value="alpha/beta hydrolase"/>
    <property type="match status" value="1"/>
</dbReference>
<keyword evidence="3" id="KW-1185">Reference proteome</keyword>
<feature type="domain" description="AB hydrolase-1" evidence="1">
    <location>
        <begin position="130"/>
        <end position="389"/>
    </location>
</feature>
<dbReference type="InterPro" id="IPR050471">
    <property type="entry name" value="AB_hydrolase"/>
</dbReference>
<dbReference type="PANTHER" id="PTHR43433">
    <property type="entry name" value="HYDROLASE, ALPHA/BETA FOLD FAMILY PROTEIN"/>
    <property type="match status" value="1"/>
</dbReference>
<evidence type="ECO:0000313" key="3">
    <source>
        <dbReference type="Proteomes" id="UP001271007"/>
    </source>
</evidence>
<name>A0AAJ0DA68_9PEZI</name>
<dbReference type="SUPFAM" id="SSF53474">
    <property type="entry name" value="alpha/beta-Hydrolases"/>
    <property type="match status" value="1"/>
</dbReference>
<dbReference type="Proteomes" id="UP001271007">
    <property type="component" value="Unassembled WGS sequence"/>
</dbReference>
<evidence type="ECO:0000259" key="1">
    <source>
        <dbReference type="Pfam" id="PF12697"/>
    </source>
</evidence>
<comment type="caution">
    <text evidence="2">The sequence shown here is derived from an EMBL/GenBank/DDBJ whole genome shotgun (WGS) entry which is preliminary data.</text>
</comment>
<dbReference type="EMBL" id="JAWDJX010000109">
    <property type="protein sequence ID" value="KAK3046195.1"/>
    <property type="molecule type" value="Genomic_DNA"/>
</dbReference>
<dbReference type="InterPro" id="IPR029058">
    <property type="entry name" value="AB_hydrolase_fold"/>
</dbReference>
<gene>
    <name evidence="2" type="ORF">LTR09_012317</name>
</gene>
<organism evidence="2 3">
    <name type="scientific">Extremus antarcticus</name>
    <dbReference type="NCBI Taxonomy" id="702011"/>
    <lineage>
        <taxon>Eukaryota</taxon>
        <taxon>Fungi</taxon>
        <taxon>Dikarya</taxon>
        <taxon>Ascomycota</taxon>
        <taxon>Pezizomycotina</taxon>
        <taxon>Dothideomycetes</taxon>
        <taxon>Dothideomycetidae</taxon>
        <taxon>Mycosphaerellales</taxon>
        <taxon>Extremaceae</taxon>
        <taxon>Extremus</taxon>
    </lineage>
</organism>
<sequence>MRDADPNATGNDLKKYLGGEKSALRNNTPSNTSRTLVSAIPAGVTHVVLARYIYAIHCPLSSTNQLINFIRMQRLLHRSADLLLKRNPPLALAPTRFMHTKASQTLTLHNGSTLGYAEFGSPDGFPVFYFHGTPGSRLEAKGWETFANSVNARIIGLDRPGIGFTTLPKRHCTLLDWPDKVLQLADHLKLDSFSVLGASGGGPFSIACAHSLPVDRLRRSGVAAGMGPIECGYGDTSWGRYLAFQTNIHLPASWLRWIVDRAFTRHALNPDPKVFETKVIDKIIKEVLPHKDAAFFDDPVEKQDFADDWRQALAQGAEGYVRDSKIIFSPWPFQLADVGGEVRLWYGTEDTFTPLRMARYMAKRMPNAKLVEMPGRSHMSLGDDGEEILRELIAPQ</sequence>
<proteinExistence type="predicted"/>
<protein>
    <recommendedName>
        <fullName evidence="1">AB hydrolase-1 domain-containing protein</fullName>
    </recommendedName>
</protein>
<dbReference type="Pfam" id="PF12697">
    <property type="entry name" value="Abhydrolase_6"/>
    <property type="match status" value="1"/>
</dbReference>
<reference evidence="2" key="1">
    <citation type="submission" date="2023-04" db="EMBL/GenBank/DDBJ databases">
        <title>Black Yeasts Isolated from many extreme environments.</title>
        <authorList>
            <person name="Coleine C."/>
            <person name="Stajich J.E."/>
            <person name="Selbmann L."/>
        </authorList>
    </citation>
    <scope>NUCLEOTIDE SEQUENCE</scope>
    <source>
        <strain evidence="2">CCFEE 5312</strain>
    </source>
</reference>
<evidence type="ECO:0000313" key="2">
    <source>
        <dbReference type="EMBL" id="KAK3046195.1"/>
    </source>
</evidence>
<accession>A0AAJ0DA68</accession>